<reference evidence="1 2" key="1">
    <citation type="submission" date="2017-09" db="EMBL/GenBank/DDBJ databases">
        <title>Large-scale bioinformatics analysis of Bacillus genomes uncovers conserved roles of natural products in bacterial physiology.</title>
        <authorList>
            <consortium name="Agbiome Team Llc"/>
            <person name="Bleich R.M."/>
            <person name="Grubbs K.J."/>
            <person name="Santa Maria K.C."/>
            <person name="Allen S.E."/>
            <person name="Farag S."/>
            <person name="Shank E.A."/>
            <person name="Bowers A."/>
        </authorList>
    </citation>
    <scope>NUCLEOTIDE SEQUENCE [LARGE SCALE GENOMIC DNA]</scope>
    <source>
        <strain evidence="1 2">AFS092789</strain>
    </source>
</reference>
<sequence>MLITTRSESTVPKKKVSVLRKFKTLFGKKNPERDFADEAIHKNLSEVANVNNADKRKKEILEFSKDLQPFGLNFSSMVNEKPRKEKDIHLALSIAKSITENKHMKEKLFLQRSIPVLEVTSNISVKESFLVKNEAYIIGLTILLTGEYKLLKEYWVEGILH</sequence>
<proteinExistence type="predicted"/>
<organism evidence="1 2">
    <name type="scientific">Bacillus cereus</name>
    <dbReference type="NCBI Taxonomy" id="1396"/>
    <lineage>
        <taxon>Bacteria</taxon>
        <taxon>Bacillati</taxon>
        <taxon>Bacillota</taxon>
        <taxon>Bacilli</taxon>
        <taxon>Bacillales</taxon>
        <taxon>Bacillaceae</taxon>
        <taxon>Bacillus</taxon>
        <taxon>Bacillus cereus group</taxon>
    </lineage>
</organism>
<dbReference type="AlphaFoldDB" id="A0A9X6SRX5"/>
<comment type="caution">
    <text evidence="1">The sequence shown here is derived from an EMBL/GenBank/DDBJ whole genome shotgun (WGS) entry which is preliminary data.</text>
</comment>
<protein>
    <submittedName>
        <fullName evidence="1">Uncharacterized protein</fullName>
    </submittedName>
</protein>
<dbReference type="Proteomes" id="UP000219922">
    <property type="component" value="Unassembled WGS sequence"/>
</dbReference>
<accession>A0A9X6SRX5</accession>
<name>A0A9X6SRX5_BACCE</name>
<gene>
    <name evidence="1" type="ORF">CON36_36695</name>
</gene>
<evidence type="ECO:0000313" key="1">
    <source>
        <dbReference type="EMBL" id="PDZ93907.1"/>
    </source>
</evidence>
<dbReference type="RefSeq" id="WP_098007459.1">
    <property type="nucleotide sequence ID" value="NZ_NVMX01000326.1"/>
</dbReference>
<dbReference type="EMBL" id="NVMX01000326">
    <property type="protein sequence ID" value="PDZ93907.1"/>
    <property type="molecule type" value="Genomic_DNA"/>
</dbReference>
<evidence type="ECO:0000313" key="2">
    <source>
        <dbReference type="Proteomes" id="UP000219922"/>
    </source>
</evidence>